<dbReference type="InterPro" id="IPR021858">
    <property type="entry name" value="Fun_TF"/>
</dbReference>
<feature type="domain" description="Zn(2)-C6 fungal-type" evidence="2">
    <location>
        <begin position="77"/>
        <end position="106"/>
    </location>
</feature>
<keyword evidence="4" id="KW-1185">Reference proteome</keyword>
<dbReference type="InterPro" id="IPR036864">
    <property type="entry name" value="Zn2-C6_fun-type_DNA-bd_sf"/>
</dbReference>
<protein>
    <submittedName>
        <fullName evidence="3">Putative negative acting factor</fullName>
    </submittedName>
</protein>
<evidence type="ECO:0000313" key="4">
    <source>
        <dbReference type="Proteomes" id="UP000002499"/>
    </source>
</evidence>
<dbReference type="Proteomes" id="UP000002499">
    <property type="component" value="Unassembled WGS sequence"/>
</dbReference>
<name>E9E086_METAQ</name>
<dbReference type="OrthoDB" id="4305573at2759"/>
<keyword evidence="1" id="KW-0539">Nucleus</keyword>
<evidence type="ECO:0000259" key="2">
    <source>
        <dbReference type="PROSITE" id="PS50048"/>
    </source>
</evidence>
<dbReference type="Pfam" id="PF00172">
    <property type="entry name" value="Zn_clus"/>
    <property type="match status" value="1"/>
</dbReference>
<dbReference type="EMBL" id="GL698488">
    <property type="protein sequence ID" value="EFY90687.1"/>
    <property type="molecule type" value="Genomic_DNA"/>
</dbReference>
<dbReference type="GO" id="GO:0008270">
    <property type="term" value="F:zinc ion binding"/>
    <property type="evidence" value="ECO:0007669"/>
    <property type="project" value="InterPro"/>
</dbReference>
<dbReference type="SUPFAM" id="SSF57701">
    <property type="entry name" value="Zn2/Cys6 DNA-binding domain"/>
    <property type="match status" value="1"/>
</dbReference>
<dbReference type="GO" id="GO:0000981">
    <property type="term" value="F:DNA-binding transcription factor activity, RNA polymerase II-specific"/>
    <property type="evidence" value="ECO:0007669"/>
    <property type="project" value="InterPro"/>
</dbReference>
<dbReference type="InterPro" id="IPR001138">
    <property type="entry name" value="Zn2Cys6_DnaBD"/>
</dbReference>
<dbReference type="PROSITE" id="PS00463">
    <property type="entry name" value="ZN2_CY6_FUNGAL_1"/>
    <property type="match status" value="1"/>
</dbReference>
<reference evidence="3 4" key="1">
    <citation type="journal article" date="2011" name="PLoS Genet.">
        <title>Genome sequencing and comparative transcriptomics of the model entomopathogenic fungi Metarhizium anisopliae and M. acridum.</title>
        <authorList>
            <person name="Gao Q."/>
            <person name="Jin K."/>
            <person name="Ying S.H."/>
            <person name="Zhang Y."/>
            <person name="Xiao G."/>
            <person name="Shang Y."/>
            <person name="Duan Z."/>
            <person name="Hu X."/>
            <person name="Xie X.Q."/>
            <person name="Zhou G."/>
            <person name="Peng G."/>
            <person name="Luo Z."/>
            <person name="Huang W."/>
            <person name="Wang B."/>
            <person name="Fang W."/>
            <person name="Wang S."/>
            <person name="Zhong Y."/>
            <person name="Ma L.J."/>
            <person name="St Leger R.J."/>
            <person name="Zhao G.P."/>
            <person name="Pei Y."/>
            <person name="Feng M.G."/>
            <person name="Xia Y."/>
            <person name="Wang C."/>
        </authorList>
    </citation>
    <scope>NUCLEOTIDE SEQUENCE [LARGE SCALE GENOMIC DNA]</scope>
    <source>
        <strain evidence="3 4">CQMa 102</strain>
    </source>
</reference>
<dbReference type="AlphaFoldDB" id="E9E086"/>
<dbReference type="Pfam" id="PF11951">
    <property type="entry name" value="Fungal_trans_2"/>
    <property type="match status" value="1"/>
</dbReference>
<evidence type="ECO:0000313" key="3">
    <source>
        <dbReference type="EMBL" id="EFY90687.1"/>
    </source>
</evidence>
<organism evidence="4">
    <name type="scientific">Metarhizium acridum (strain CQMa 102)</name>
    <dbReference type="NCBI Taxonomy" id="655827"/>
    <lineage>
        <taxon>Eukaryota</taxon>
        <taxon>Fungi</taxon>
        <taxon>Dikarya</taxon>
        <taxon>Ascomycota</taxon>
        <taxon>Pezizomycotina</taxon>
        <taxon>Sordariomycetes</taxon>
        <taxon>Hypocreomycetidae</taxon>
        <taxon>Hypocreales</taxon>
        <taxon>Clavicipitaceae</taxon>
        <taxon>Metarhizium</taxon>
    </lineage>
</organism>
<evidence type="ECO:0000256" key="1">
    <source>
        <dbReference type="ARBA" id="ARBA00023242"/>
    </source>
</evidence>
<dbReference type="PANTHER" id="PTHR38791">
    <property type="entry name" value="ZN(II)2CYS6 TRANSCRIPTION FACTOR (EUROFUNG)-RELATED-RELATED"/>
    <property type="match status" value="1"/>
</dbReference>
<gene>
    <name evidence="3" type="ORF">MAC_03267</name>
</gene>
<dbReference type="Gene3D" id="4.10.240.10">
    <property type="entry name" value="Zn(2)-C6 fungal-type DNA-binding domain"/>
    <property type="match status" value="1"/>
</dbReference>
<dbReference type="SMART" id="SM00066">
    <property type="entry name" value="GAL4"/>
    <property type="match status" value="1"/>
</dbReference>
<dbReference type="CDD" id="cd00067">
    <property type="entry name" value="GAL4"/>
    <property type="match status" value="1"/>
</dbReference>
<dbReference type="InParanoid" id="E9E086"/>
<dbReference type="HOGENOM" id="CLU_022495_0_0_1"/>
<dbReference type="PROSITE" id="PS50048">
    <property type="entry name" value="ZN2_CY6_FUNGAL_2"/>
    <property type="match status" value="1"/>
</dbReference>
<accession>E9E086</accession>
<sequence length="754" mass="85361">MVSTGRKRRIKCEGAKARRLCTRPKTDIAFCHKTGVEYARKKGQKTTIVTSPKPTTTQDVISSPDKALASSRRVSKACTGCRKFRVKCENSRPCQQCIKSGRKCTAPEERTVTRYGYSESSGRKFAKDEPLNAISQDEKVASYSTPKAGSLQLRSPDLPQMPLQERAIAYFLYHYDLESPSQNKIGGMGFVILPNSDKEWEHYRLAFEACAMASFINETGGQLEYKSLTIETYNKALTAMHSALQDPDVVCEDATLAAVLLLALFECLNPTTGEQESWRNHVQGAIELARGRGRKQIDTRIGQMLFRATRTLMVIYSLATLEDKKEKELWWSGDDECTSTQKLCVGVASLSAKATALLGPSGHEEEVEVEVMLKRCQAHDRTCKARWDELSKSTQGISSNNTDPWLLMLLNMLTCARILLNSIIMRCATWTYKVPNYQTSEEYDGACSALAEIILHSAKVNEQQLCWAGEAQSSFAELDVQLQPDRDSSGCAINKWIEDNRDLRKEKPLVGLQPLALIWSLKCLTDDQIIAVDTRLQRILGIRGALPLHDHRASMPSYRFTVETPCSSPYTSEVCCTTDPRKPGVRDSAPHPKRTKYTEEDRDALLDLYEKGTTWQVLQDRFPGHTLRSLKSQVRVLRESKFLFTDDEDRTLIRLREEECLEFGVIAQQLHHRPVAVSRRYKQLRPGSVINSRPVDIDIKRLVDLRNQGHYWTDIQDTFRGCSKKRLRKLYSEYKSHSLAASLKEIKVHPQNGM</sequence>
<dbReference type="PANTHER" id="PTHR38791:SF13">
    <property type="entry name" value="ZN(2)-C6 FUNGAL-TYPE DOMAIN-CONTAINING PROTEIN"/>
    <property type="match status" value="1"/>
</dbReference>
<proteinExistence type="predicted"/>
<dbReference type="InterPro" id="IPR053175">
    <property type="entry name" value="DHMBA_Reg_Transcription_Factor"/>
</dbReference>
<dbReference type="eggNOG" id="ENOG502S0C8">
    <property type="taxonomic scope" value="Eukaryota"/>
</dbReference>